<organism evidence="3 4">
    <name type="scientific">Staphylococcus muscae</name>
    <dbReference type="NCBI Taxonomy" id="1294"/>
    <lineage>
        <taxon>Bacteria</taxon>
        <taxon>Bacillati</taxon>
        <taxon>Bacillota</taxon>
        <taxon>Bacilli</taxon>
        <taxon>Bacillales</taxon>
        <taxon>Staphylococcaceae</taxon>
        <taxon>Staphylococcus</taxon>
    </lineage>
</organism>
<keyword evidence="5" id="KW-1185">Reference proteome</keyword>
<reference evidence="2" key="4">
    <citation type="submission" date="2024-05" db="EMBL/GenBank/DDBJ databases">
        <authorList>
            <person name="Sun Q."/>
            <person name="Sedlacek I."/>
        </authorList>
    </citation>
    <scope>NUCLEOTIDE SEQUENCE</scope>
    <source>
        <strain evidence="2">CCM 4175</strain>
    </source>
</reference>
<evidence type="ECO:0000313" key="3">
    <source>
        <dbReference type="EMBL" id="SNW02830.1"/>
    </source>
</evidence>
<dbReference type="InterPro" id="IPR048170">
    <property type="entry name" value="SosA-like"/>
</dbReference>
<name>A0A240C4J6_9STAP</name>
<keyword evidence="1" id="KW-1133">Transmembrane helix</keyword>
<reference evidence="3 4" key="2">
    <citation type="submission" date="2017-06" db="EMBL/GenBank/DDBJ databases">
        <authorList>
            <consortium name="Pathogen Informatics"/>
        </authorList>
    </citation>
    <scope>NUCLEOTIDE SEQUENCE [LARGE SCALE GENOMIC DNA]</scope>
    <source>
        <strain evidence="3 4">NCTC13833</strain>
    </source>
</reference>
<feature type="transmembrane region" description="Helical" evidence="1">
    <location>
        <begin position="9"/>
        <end position="30"/>
    </location>
</feature>
<dbReference type="AlphaFoldDB" id="A0A240C4J6"/>
<dbReference type="NCBIfam" id="NF041581">
    <property type="entry name" value="SosA"/>
    <property type="match status" value="1"/>
</dbReference>
<keyword evidence="1" id="KW-0812">Transmembrane</keyword>
<evidence type="ECO:0000313" key="2">
    <source>
        <dbReference type="EMBL" id="GGA92190.1"/>
    </source>
</evidence>
<evidence type="ECO:0000256" key="1">
    <source>
        <dbReference type="SAM" id="Phobius"/>
    </source>
</evidence>
<reference evidence="5" key="3">
    <citation type="journal article" date="2019" name="Int. J. Syst. Evol. Microbiol.">
        <title>The Global Catalogue of Microorganisms (GCM) 10K type strain sequencing project: providing services to taxonomists for standard genome sequencing and annotation.</title>
        <authorList>
            <consortium name="The Broad Institute Genomics Platform"/>
            <consortium name="The Broad Institute Genome Sequencing Center for Infectious Disease"/>
            <person name="Wu L."/>
            <person name="Ma J."/>
        </authorList>
    </citation>
    <scope>NUCLEOTIDE SEQUENCE [LARGE SCALE GENOMIC DNA]</scope>
    <source>
        <strain evidence="5">CCM 4175</strain>
    </source>
</reference>
<dbReference type="RefSeq" id="WP_095117113.1">
    <property type="nucleotide sequence ID" value="NZ_BMCB01000009.1"/>
</dbReference>
<sequence>MIQQKYYELTLFLIVFLVSIILSIAFFIMASQNEQVEQTYEMTDHSLKNTEQYEATPDHSNEESVFAITLSK</sequence>
<dbReference type="Proteomes" id="UP000243706">
    <property type="component" value="Chromosome 1"/>
</dbReference>
<dbReference type="OrthoDB" id="2404571at2"/>
<gene>
    <name evidence="2" type="ORF">GCM10007183_15420</name>
    <name evidence="3" type="ORF">SAMEA4412661_01279</name>
</gene>
<proteinExistence type="predicted"/>
<dbReference type="EMBL" id="BMCB01000009">
    <property type="protein sequence ID" value="GGA92190.1"/>
    <property type="molecule type" value="Genomic_DNA"/>
</dbReference>
<evidence type="ECO:0000313" key="5">
    <source>
        <dbReference type="Proteomes" id="UP000652995"/>
    </source>
</evidence>
<reference evidence="2" key="1">
    <citation type="journal article" date="2014" name="Int. J. Syst. Evol. Microbiol.">
        <title>Complete genome of a new Firmicutes species belonging to the dominant human colonic microbiota ('Ruminococcus bicirculans') reveals two chromosomes and a selective capacity to utilize plant glucans.</title>
        <authorList>
            <consortium name="NISC Comparative Sequencing Program"/>
            <person name="Wegmann U."/>
            <person name="Louis P."/>
            <person name="Goesmann A."/>
            <person name="Henrissat B."/>
            <person name="Duncan S.H."/>
            <person name="Flint H.J."/>
        </authorList>
    </citation>
    <scope>NUCLEOTIDE SEQUENCE</scope>
    <source>
        <strain evidence="2">CCM 4175</strain>
    </source>
</reference>
<protein>
    <submittedName>
        <fullName evidence="3">Putative secreted protein</fullName>
    </submittedName>
</protein>
<evidence type="ECO:0000313" key="4">
    <source>
        <dbReference type="Proteomes" id="UP000243706"/>
    </source>
</evidence>
<dbReference type="Proteomes" id="UP000652995">
    <property type="component" value="Unassembled WGS sequence"/>
</dbReference>
<accession>A0A240C4J6</accession>
<dbReference type="EMBL" id="LT906464">
    <property type="protein sequence ID" value="SNW02830.1"/>
    <property type="molecule type" value="Genomic_DNA"/>
</dbReference>
<keyword evidence="1" id="KW-0472">Membrane</keyword>
<dbReference type="KEGG" id="smus:C7J88_03105"/>